<evidence type="ECO:0000256" key="2">
    <source>
        <dbReference type="ARBA" id="ARBA00035300"/>
    </source>
</evidence>
<evidence type="ECO:0000313" key="4">
    <source>
        <dbReference type="RefSeq" id="XP_018018490.1"/>
    </source>
</evidence>
<proteinExistence type="inferred from homology"/>
<dbReference type="KEGG" id="hazt:108675009"/>
<dbReference type="GeneID" id="108675009"/>
<dbReference type="Pfam" id="PF15006">
    <property type="entry name" value="DUF4517"/>
    <property type="match status" value="1"/>
</dbReference>
<keyword evidence="3" id="KW-1185">Reference proteome</keyword>
<evidence type="ECO:0000313" key="3">
    <source>
        <dbReference type="Proteomes" id="UP000694843"/>
    </source>
</evidence>
<dbReference type="PANTHER" id="PTHR13287">
    <property type="entry name" value="ADIPOSE-SECRETED SIGNALING PROTEIN"/>
    <property type="match status" value="1"/>
</dbReference>
<organism evidence="3 4">
    <name type="scientific">Hyalella azteca</name>
    <name type="common">Amphipod</name>
    <dbReference type="NCBI Taxonomy" id="294128"/>
    <lineage>
        <taxon>Eukaryota</taxon>
        <taxon>Metazoa</taxon>
        <taxon>Ecdysozoa</taxon>
        <taxon>Arthropoda</taxon>
        <taxon>Crustacea</taxon>
        <taxon>Multicrustacea</taxon>
        <taxon>Malacostraca</taxon>
        <taxon>Eumalacostraca</taxon>
        <taxon>Peracarida</taxon>
        <taxon>Amphipoda</taxon>
        <taxon>Senticaudata</taxon>
        <taxon>Talitrida</taxon>
        <taxon>Talitroidea</taxon>
        <taxon>Hyalellidae</taxon>
        <taxon>Hyalella</taxon>
    </lineage>
</organism>
<gene>
    <name evidence="4" type="primary">LOC108675009</name>
</gene>
<protein>
    <recommendedName>
        <fullName evidence="2">Adipose-secreted signaling protein</fullName>
    </recommendedName>
</protein>
<dbReference type="Proteomes" id="UP000694843">
    <property type="component" value="Unplaced"/>
</dbReference>
<dbReference type="PANTHER" id="PTHR13287:SF2">
    <property type="entry name" value="ADIPOSE-SECRETED SIGNALING PROTEIN"/>
    <property type="match status" value="1"/>
</dbReference>
<sequence length="103" mass="11368">MLKVPAAQYKASPQPSLVVKRFEVEVSSECEKELLVTLELLPHKTKLLREKLVLLGAEDNIIITFNARVLGPGQGTPSLLRGVRLVGVERVADSEVSDWQGFD</sequence>
<comment type="similarity">
    <text evidence="1">Belongs to the ADISSP family.</text>
</comment>
<evidence type="ECO:0000256" key="1">
    <source>
        <dbReference type="ARBA" id="ARBA00035018"/>
    </source>
</evidence>
<dbReference type="AlphaFoldDB" id="A0A8B7NXR2"/>
<name>A0A8B7NXR2_HYAAZ</name>
<reference evidence="4" key="1">
    <citation type="submission" date="2025-08" db="UniProtKB">
        <authorList>
            <consortium name="RefSeq"/>
        </authorList>
    </citation>
    <scope>IDENTIFICATION</scope>
    <source>
        <tissue evidence="4">Whole organism</tissue>
    </source>
</reference>
<dbReference type="InterPro" id="IPR026794">
    <property type="entry name" value="ADISSP"/>
</dbReference>
<dbReference type="OrthoDB" id="6246153at2759"/>
<dbReference type="RefSeq" id="XP_018018490.1">
    <property type="nucleotide sequence ID" value="XM_018163001.2"/>
</dbReference>
<accession>A0A8B7NXR2</accession>